<dbReference type="Proteomes" id="UP001234178">
    <property type="component" value="Unassembled WGS sequence"/>
</dbReference>
<gene>
    <name evidence="1" type="ORF">OUZ56_029098</name>
</gene>
<organism evidence="1 2">
    <name type="scientific">Daphnia magna</name>
    <dbReference type="NCBI Taxonomy" id="35525"/>
    <lineage>
        <taxon>Eukaryota</taxon>
        <taxon>Metazoa</taxon>
        <taxon>Ecdysozoa</taxon>
        <taxon>Arthropoda</taxon>
        <taxon>Crustacea</taxon>
        <taxon>Branchiopoda</taxon>
        <taxon>Diplostraca</taxon>
        <taxon>Cladocera</taxon>
        <taxon>Anomopoda</taxon>
        <taxon>Daphniidae</taxon>
        <taxon>Daphnia</taxon>
    </lineage>
</organism>
<name>A0ABR0B5U0_9CRUS</name>
<protein>
    <submittedName>
        <fullName evidence="1">Uncharacterized protein</fullName>
    </submittedName>
</protein>
<sequence length="109" mass="12382">MCSGAIGGEIGNRTGKIGLKISNQVERYEPSQDKAEVLEVLEKWSLFGSSFFAVRCINRNDVHFLNFTAHKTVMHYSYLEVISIRKAWLFISVKNLNIISLLGYQGIDR</sequence>
<dbReference type="EMBL" id="JAOYFB010000040">
    <property type="protein sequence ID" value="KAK4037056.1"/>
    <property type="molecule type" value="Genomic_DNA"/>
</dbReference>
<accession>A0ABR0B5U0</accession>
<evidence type="ECO:0000313" key="2">
    <source>
        <dbReference type="Proteomes" id="UP001234178"/>
    </source>
</evidence>
<keyword evidence="2" id="KW-1185">Reference proteome</keyword>
<proteinExistence type="predicted"/>
<reference evidence="1 2" key="1">
    <citation type="journal article" date="2023" name="Nucleic Acids Res.">
        <title>The hologenome of Daphnia magna reveals possible DNA methylation and microbiome-mediated evolution of the host genome.</title>
        <authorList>
            <person name="Chaturvedi A."/>
            <person name="Li X."/>
            <person name="Dhandapani V."/>
            <person name="Marshall H."/>
            <person name="Kissane S."/>
            <person name="Cuenca-Cambronero M."/>
            <person name="Asole G."/>
            <person name="Calvet F."/>
            <person name="Ruiz-Romero M."/>
            <person name="Marangio P."/>
            <person name="Guigo R."/>
            <person name="Rago D."/>
            <person name="Mirbahai L."/>
            <person name="Eastwood N."/>
            <person name="Colbourne J.K."/>
            <person name="Zhou J."/>
            <person name="Mallon E."/>
            <person name="Orsini L."/>
        </authorList>
    </citation>
    <scope>NUCLEOTIDE SEQUENCE [LARGE SCALE GENOMIC DNA]</scope>
    <source>
        <strain evidence="1">LRV0_1</strain>
    </source>
</reference>
<comment type="caution">
    <text evidence="1">The sequence shown here is derived from an EMBL/GenBank/DDBJ whole genome shotgun (WGS) entry which is preliminary data.</text>
</comment>
<evidence type="ECO:0000313" key="1">
    <source>
        <dbReference type="EMBL" id="KAK4037056.1"/>
    </source>
</evidence>